<dbReference type="VEuPathDB" id="TriTrypDB:BSAL_83185"/>
<keyword evidence="2" id="KW-1185">Reference proteome</keyword>
<evidence type="ECO:0000313" key="1">
    <source>
        <dbReference type="EMBL" id="CUG68632.1"/>
    </source>
</evidence>
<dbReference type="Proteomes" id="UP000051952">
    <property type="component" value="Unassembled WGS sequence"/>
</dbReference>
<protein>
    <submittedName>
        <fullName evidence="1">Uncharacterized protein</fullName>
    </submittedName>
</protein>
<gene>
    <name evidence="1" type="ORF">BSAL_83185</name>
</gene>
<organism evidence="1 2">
    <name type="scientific">Bodo saltans</name>
    <name type="common">Flagellated protozoan</name>
    <dbReference type="NCBI Taxonomy" id="75058"/>
    <lineage>
        <taxon>Eukaryota</taxon>
        <taxon>Discoba</taxon>
        <taxon>Euglenozoa</taxon>
        <taxon>Kinetoplastea</taxon>
        <taxon>Metakinetoplastina</taxon>
        <taxon>Eubodonida</taxon>
        <taxon>Bodonidae</taxon>
        <taxon>Bodo</taxon>
    </lineage>
</organism>
<name>A0A0S4J324_BODSA</name>
<evidence type="ECO:0000313" key="2">
    <source>
        <dbReference type="Proteomes" id="UP000051952"/>
    </source>
</evidence>
<dbReference type="AlphaFoldDB" id="A0A0S4J324"/>
<reference evidence="2" key="1">
    <citation type="submission" date="2015-09" db="EMBL/GenBank/DDBJ databases">
        <authorList>
            <consortium name="Pathogen Informatics"/>
        </authorList>
    </citation>
    <scope>NUCLEOTIDE SEQUENCE [LARGE SCALE GENOMIC DNA]</scope>
    <source>
        <strain evidence="2">Lake Konstanz</strain>
    </source>
</reference>
<accession>A0A0S4J324</accession>
<proteinExistence type="predicted"/>
<sequence length="41" mass="4614">MRVRGNAGTVPCSIRSRVAPVDDVRHYHSPSTHCNWLFHPG</sequence>
<dbReference type="EMBL" id="CYKH01000931">
    <property type="protein sequence ID" value="CUG68632.1"/>
    <property type="molecule type" value="Genomic_DNA"/>
</dbReference>